<dbReference type="CDD" id="cd16917">
    <property type="entry name" value="HATPase_UhpB-NarQ-NarX-like"/>
    <property type="match status" value="1"/>
</dbReference>
<dbReference type="PANTHER" id="PTHR24421:SF10">
    <property type="entry name" value="NITRATE_NITRITE SENSOR PROTEIN NARQ"/>
    <property type="match status" value="1"/>
</dbReference>
<feature type="transmembrane region" description="Helical" evidence="10">
    <location>
        <begin position="182"/>
        <end position="203"/>
    </location>
</feature>
<evidence type="ECO:0000256" key="1">
    <source>
        <dbReference type="ARBA" id="ARBA00000085"/>
    </source>
</evidence>
<feature type="transmembrane region" description="Helical" evidence="10">
    <location>
        <begin position="66"/>
        <end position="85"/>
    </location>
</feature>
<evidence type="ECO:0000256" key="3">
    <source>
        <dbReference type="ARBA" id="ARBA00022553"/>
    </source>
</evidence>
<dbReference type="InterPro" id="IPR011712">
    <property type="entry name" value="Sig_transdc_His_kin_sub3_dim/P"/>
</dbReference>
<feature type="region of interest" description="Disordered" evidence="9">
    <location>
        <begin position="437"/>
        <end position="459"/>
    </location>
</feature>
<accession>A0ABT4I9C3</accession>
<name>A0ABT4I9C3_9ACTO</name>
<proteinExistence type="predicted"/>
<keyword evidence="13" id="KW-1185">Reference proteome</keyword>
<evidence type="ECO:0000259" key="11">
    <source>
        <dbReference type="Pfam" id="PF07730"/>
    </source>
</evidence>
<dbReference type="RefSeq" id="WP_268917449.1">
    <property type="nucleotide sequence ID" value="NZ_CP124548.1"/>
</dbReference>
<evidence type="ECO:0000256" key="6">
    <source>
        <dbReference type="ARBA" id="ARBA00022777"/>
    </source>
</evidence>
<keyword evidence="10" id="KW-1133">Transmembrane helix</keyword>
<evidence type="ECO:0000256" key="4">
    <source>
        <dbReference type="ARBA" id="ARBA00022679"/>
    </source>
</evidence>
<feature type="transmembrane region" description="Helical" evidence="10">
    <location>
        <begin position="39"/>
        <end position="60"/>
    </location>
</feature>
<dbReference type="Pfam" id="PF07730">
    <property type="entry name" value="HisKA_3"/>
    <property type="match status" value="1"/>
</dbReference>
<keyword evidence="3" id="KW-0597">Phosphoprotein</keyword>
<evidence type="ECO:0000256" key="10">
    <source>
        <dbReference type="SAM" id="Phobius"/>
    </source>
</evidence>
<evidence type="ECO:0000256" key="8">
    <source>
        <dbReference type="ARBA" id="ARBA00023012"/>
    </source>
</evidence>
<keyword evidence="5" id="KW-0547">Nucleotide-binding</keyword>
<keyword evidence="8" id="KW-0902">Two-component regulatory system</keyword>
<dbReference type="EMBL" id="JAPTMY010000014">
    <property type="protein sequence ID" value="MCZ0857959.1"/>
    <property type="molecule type" value="Genomic_DNA"/>
</dbReference>
<sequence>MTDDRSGPSAARTAGARITAAATDWRAAARMLGPRDAAWSLPLTDVLLGAACLLIAWSDLSFIDRFGLHAVYVANLALALVVTAAQPLRRRMVRVSFTVTAVALALYALLTCLSPVLLGLSPLTLTALTSLHAVARWCPDRRWGRAALGAALVGAVVNPVTMTMIGRSRSAWEVVVQPRDPMAALAVCTAITALIVLAVLLVVGDAWRRRRLAEERLRQLARERAAAAASERLELARELHDLLGHSLTSIKVQAATALAVGQAQALAATLCAIERTAAASLEEVRDLVRALRGSTGDAVPPADLDGIDRAVGAAVAAGLALEADLPNPTELARANGSWSLLQRLTVLRAVQEGLTNALRHGAGAAALRMEIARGRCTVLITNPVARSGREEAAGSGLAGLGERIRLTGGTMEAGSRELDGAPGFRLAVSLPVAASSDVDAANAADAAESERQEDRREHL</sequence>
<keyword evidence="7" id="KW-0067">ATP-binding</keyword>
<dbReference type="Proteomes" id="UP001072034">
    <property type="component" value="Unassembled WGS sequence"/>
</dbReference>
<evidence type="ECO:0000313" key="12">
    <source>
        <dbReference type="EMBL" id="MCZ0857959.1"/>
    </source>
</evidence>
<protein>
    <recommendedName>
        <fullName evidence="2">histidine kinase</fullName>
        <ecNumber evidence="2">2.7.13.3</ecNumber>
    </recommendedName>
</protein>
<evidence type="ECO:0000256" key="7">
    <source>
        <dbReference type="ARBA" id="ARBA00022840"/>
    </source>
</evidence>
<keyword evidence="6 12" id="KW-0418">Kinase</keyword>
<dbReference type="PANTHER" id="PTHR24421">
    <property type="entry name" value="NITRATE/NITRITE SENSOR PROTEIN NARX-RELATED"/>
    <property type="match status" value="1"/>
</dbReference>
<gene>
    <name evidence="12" type="ORF">OHJ16_07860</name>
</gene>
<dbReference type="GO" id="GO:0016301">
    <property type="term" value="F:kinase activity"/>
    <property type="evidence" value="ECO:0007669"/>
    <property type="project" value="UniProtKB-KW"/>
</dbReference>
<dbReference type="Gene3D" id="1.20.5.1930">
    <property type="match status" value="1"/>
</dbReference>
<keyword evidence="10" id="KW-0472">Membrane</keyword>
<dbReference type="InterPro" id="IPR036890">
    <property type="entry name" value="HATPase_C_sf"/>
</dbReference>
<keyword evidence="10" id="KW-0812">Transmembrane</keyword>
<feature type="transmembrane region" description="Helical" evidence="10">
    <location>
        <begin position="146"/>
        <end position="166"/>
    </location>
</feature>
<feature type="compositionally biased region" description="Low complexity" evidence="9">
    <location>
        <begin position="437"/>
        <end position="446"/>
    </location>
</feature>
<organism evidence="12 13">
    <name type="scientific">Actinomyces israelii</name>
    <dbReference type="NCBI Taxonomy" id="1659"/>
    <lineage>
        <taxon>Bacteria</taxon>
        <taxon>Bacillati</taxon>
        <taxon>Actinomycetota</taxon>
        <taxon>Actinomycetes</taxon>
        <taxon>Actinomycetales</taxon>
        <taxon>Actinomycetaceae</taxon>
        <taxon>Actinomyces</taxon>
    </lineage>
</organism>
<comment type="catalytic activity">
    <reaction evidence="1">
        <text>ATP + protein L-histidine = ADP + protein N-phospho-L-histidine.</text>
        <dbReference type="EC" id="2.7.13.3"/>
    </reaction>
</comment>
<dbReference type="EC" id="2.7.13.3" evidence="2"/>
<evidence type="ECO:0000313" key="13">
    <source>
        <dbReference type="Proteomes" id="UP001072034"/>
    </source>
</evidence>
<evidence type="ECO:0000256" key="5">
    <source>
        <dbReference type="ARBA" id="ARBA00022741"/>
    </source>
</evidence>
<comment type="caution">
    <text evidence="12">The sequence shown here is derived from an EMBL/GenBank/DDBJ whole genome shotgun (WGS) entry which is preliminary data.</text>
</comment>
<reference evidence="12" key="1">
    <citation type="submission" date="2022-10" db="EMBL/GenBank/DDBJ databases">
        <title>Genome sequence of Actinomyces israelii ATCC 10048.</title>
        <authorList>
            <person name="Watt R.M."/>
            <person name="Tong W.M."/>
        </authorList>
    </citation>
    <scope>NUCLEOTIDE SEQUENCE</scope>
    <source>
        <strain evidence="12">ATCC 10048</strain>
    </source>
</reference>
<feature type="domain" description="Signal transduction histidine kinase subgroup 3 dimerisation and phosphoacceptor" evidence="11">
    <location>
        <begin position="231"/>
        <end position="293"/>
    </location>
</feature>
<dbReference type="InterPro" id="IPR050482">
    <property type="entry name" value="Sensor_HK_TwoCompSys"/>
</dbReference>
<keyword evidence="4" id="KW-0808">Transferase</keyword>
<evidence type="ECO:0000256" key="2">
    <source>
        <dbReference type="ARBA" id="ARBA00012438"/>
    </source>
</evidence>
<evidence type="ECO:0000256" key="9">
    <source>
        <dbReference type="SAM" id="MobiDB-lite"/>
    </source>
</evidence>
<dbReference type="Gene3D" id="3.30.565.10">
    <property type="entry name" value="Histidine kinase-like ATPase, C-terminal domain"/>
    <property type="match status" value="1"/>
</dbReference>
<feature type="compositionally biased region" description="Basic and acidic residues" evidence="9">
    <location>
        <begin position="448"/>
        <end position="459"/>
    </location>
</feature>